<gene>
    <name evidence="4" type="ORF">J2S08_001073</name>
</gene>
<dbReference type="Pfam" id="PF13518">
    <property type="entry name" value="HTH_28"/>
    <property type="match status" value="1"/>
</dbReference>
<accession>A0ABT9WPM6</accession>
<keyword evidence="2" id="KW-0804">Transcription</keyword>
<dbReference type="Gene3D" id="1.10.10.10">
    <property type="entry name" value="Winged helix-like DNA-binding domain superfamily/Winged helix DNA-binding domain"/>
    <property type="match status" value="1"/>
</dbReference>
<reference evidence="4 5" key="1">
    <citation type="submission" date="2023-07" db="EMBL/GenBank/DDBJ databases">
        <title>Genomic Encyclopedia of Type Strains, Phase IV (KMG-IV): sequencing the most valuable type-strain genomes for metagenomic binning, comparative biology and taxonomic classification.</title>
        <authorList>
            <person name="Goeker M."/>
        </authorList>
    </citation>
    <scope>NUCLEOTIDE SEQUENCE [LARGE SCALE GENOMIC DNA]</scope>
    <source>
        <strain evidence="4 5">DSM 23837</strain>
    </source>
</reference>
<sequence length="150" mass="17663">MNKKEIESMIKDYHWMINTVQMMHDSLGAAGERLAAQYGVEGSLPKAKGAMSDPIYREYLRREKRWKKLNEYKMKIEAIQECACLIEEERELEVLHWLLEGKNYSWIARHMGLSERHIRRLKDAIVEQMSKMPNLPKTTGKSRTSEKCMC</sequence>
<keyword evidence="1" id="KW-0805">Transcription regulation</keyword>
<comment type="caution">
    <text evidence="4">The sequence shown here is derived from an EMBL/GenBank/DDBJ whole genome shotgun (WGS) entry which is preliminary data.</text>
</comment>
<dbReference type="InterPro" id="IPR055247">
    <property type="entry name" value="InsJ-like_HTH"/>
</dbReference>
<evidence type="ECO:0000313" key="4">
    <source>
        <dbReference type="EMBL" id="MDQ0175239.1"/>
    </source>
</evidence>
<keyword evidence="5" id="KW-1185">Reference proteome</keyword>
<dbReference type="EMBL" id="JAUSTT010000005">
    <property type="protein sequence ID" value="MDQ0175239.1"/>
    <property type="molecule type" value="Genomic_DNA"/>
</dbReference>
<feature type="domain" description="Insertion element IS150 protein InsJ-like helix-turn-helix" evidence="3">
    <location>
        <begin position="92"/>
        <end position="123"/>
    </location>
</feature>
<proteinExistence type="predicted"/>
<dbReference type="RefSeq" id="WP_307227392.1">
    <property type="nucleotide sequence ID" value="NZ_JAUSTT010000005.1"/>
</dbReference>
<name>A0ABT9WPM6_9BACI</name>
<dbReference type="Proteomes" id="UP001223586">
    <property type="component" value="Unassembled WGS sequence"/>
</dbReference>
<evidence type="ECO:0000259" key="3">
    <source>
        <dbReference type="Pfam" id="PF13518"/>
    </source>
</evidence>
<evidence type="ECO:0000256" key="1">
    <source>
        <dbReference type="ARBA" id="ARBA00023015"/>
    </source>
</evidence>
<organism evidence="4 5">
    <name type="scientific">Bacillus chungangensis</name>
    <dbReference type="NCBI Taxonomy" id="587633"/>
    <lineage>
        <taxon>Bacteria</taxon>
        <taxon>Bacillati</taxon>
        <taxon>Bacillota</taxon>
        <taxon>Bacilli</taxon>
        <taxon>Bacillales</taxon>
        <taxon>Bacillaceae</taxon>
        <taxon>Bacillus</taxon>
    </lineage>
</organism>
<dbReference type="SUPFAM" id="SSF46894">
    <property type="entry name" value="C-terminal effector domain of the bipartite response regulators"/>
    <property type="match status" value="1"/>
</dbReference>
<dbReference type="InterPro" id="IPR016032">
    <property type="entry name" value="Sig_transdc_resp-reg_C-effctor"/>
</dbReference>
<evidence type="ECO:0000256" key="2">
    <source>
        <dbReference type="ARBA" id="ARBA00023163"/>
    </source>
</evidence>
<dbReference type="InterPro" id="IPR036388">
    <property type="entry name" value="WH-like_DNA-bd_sf"/>
</dbReference>
<evidence type="ECO:0000313" key="5">
    <source>
        <dbReference type="Proteomes" id="UP001223586"/>
    </source>
</evidence>
<protein>
    <submittedName>
        <fullName evidence="4">Uncharacterized protein YerC</fullName>
    </submittedName>
</protein>